<proteinExistence type="predicted"/>
<dbReference type="AlphaFoldDB" id="A0A381KNA0"/>
<dbReference type="EMBL" id="UIGI01000002">
    <property type="protein sequence ID" value="SUY92769.1"/>
    <property type="molecule type" value="Genomic_DNA"/>
</dbReference>
<evidence type="ECO:0000313" key="1">
    <source>
        <dbReference type="EMBL" id="SUY92769.1"/>
    </source>
</evidence>
<evidence type="ECO:0000313" key="2">
    <source>
        <dbReference type="Proteomes" id="UP000255528"/>
    </source>
</evidence>
<dbReference type="Proteomes" id="UP000255528">
    <property type="component" value="Unassembled WGS sequence"/>
</dbReference>
<gene>
    <name evidence="1" type="ORF">NCTC12119_04798</name>
</gene>
<reference evidence="1 2" key="1">
    <citation type="submission" date="2018-06" db="EMBL/GenBank/DDBJ databases">
        <authorList>
            <consortium name="Pathogen Informatics"/>
            <person name="Doyle S."/>
        </authorList>
    </citation>
    <scope>NUCLEOTIDE SEQUENCE [LARGE SCALE GENOMIC DNA]</scope>
    <source>
        <strain evidence="1 2">NCTC12119</strain>
    </source>
</reference>
<sequence>MKSNSKTVRVYKEQILLSFACWLYMSPPEEWMTKAFSGRINKQDDEHYDQTHSDLYFFRFALNGDGFESGPDANGVEIFTFSFNSWMLPDSQMSEKHQLTKLVMLLVTGSVVSVPEYIDLPESLEFEIRDQILTFDLMRGENVFKGWKSASELWANDVFPHTSLYLNSAQCIH</sequence>
<dbReference type="RefSeq" id="WP_134187532.1">
    <property type="nucleotide sequence ID" value="NZ_UIGI01000002.1"/>
</dbReference>
<organism evidence="1 2">
    <name type="scientific">Buttiauxella agrestis</name>
    <dbReference type="NCBI Taxonomy" id="82977"/>
    <lineage>
        <taxon>Bacteria</taxon>
        <taxon>Pseudomonadati</taxon>
        <taxon>Pseudomonadota</taxon>
        <taxon>Gammaproteobacteria</taxon>
        <taxon>Enterobacterales</taxon>
        <taxon>Enterobacteriaceae</taxon>
        <taxon>Buttiauxella</taxon>
    </lineage>
</organism>
<name>A0A381KNA0_9ENTR</name>
<accession>A0A381KNA0</accession>
<protein>
    <submittedName>
        <fullName evidence="1">Uncharacterized protein</fullName>
    </submittedName>
</protein>